<evidence type="ECO:0000313" key="2">
    <source>
        <dbReference type="Proteomes" id="UP000249057"/>
    </source>
</evidence>
<reference evidence="1" key="1">
    <citation type="submission" date="2018-02" db="EMBL/GenBank/DDBJ databases">
        <title>The genomes of Aspergillus section Nigri reveals drivers in fungal speciation.</title>
        <authorList>
            <consortium name="DOE Joint Genome Institute"/>
            <person name="Vesth T.C."/>
            <person name="Nybo J."/>
            <person name="Theobald S."/>
            <person name="Brandl J."/>
            <person name="Frisvad J.C."/>
            <person name="Nielsen K.F."/>
            <person name="Lyhne E.K."/>
            <person name="Kogle M.E."/>
            <person name="Kuo A."/>
            <person name="Riley R."/>
            <person name="Clum A."/>
            <person name="Nolan M."/>
            <person name="Lipzen A."/>
            <person name="Salamov A."/>
            <person name="Henrissat B."/>
            <person name="Wiebenga A."/>
            <person name="De vries R.P."/>
            <person name="Grigoriev I.V."/>
            <person name="Mortensen U.H."/>
            <person name="Andersen M.R."/>
            <person name="Baker S.E."/>
        </authorList>
    </citation>
    <scope>NUCLEOTIDE SEQUENCE</scope>
    <source>
        <strain evidence="1">CBS 621.78</strain>
    </source>
</reference>
<accession>A0ACD1GKB3</accession>
<keyword evidence="2" id="KW-1185">Reference proteome</keyword>
<sequence length="61" mass="6918">MSDRSDDRAPQKGVKPSLPRGLSTEYSLPFPSFELTLGRIIISFAFLSSWMSSRVHKMRVC</sequence>
<proteinExistence type="predicted"/>
<dbReference type="Proteomes" id="UP000249057">
    <property type="component" value="Unassembled WGS sequence"/>
</dbReference>
<gene>
    <name evidence="1" type="ORF">BO95DRAFT_438920</name>
</gene>
<evidence type="ECO:0000313" key="1">
    <source>
        <dbReference type="EMBL" id="RAH49706.1"/>
    </source>
</evidence>
<dbReference type="EMBL" id="KZ825316">
    <property type="protein sequence ID" value="RAH49706.1"/>
    <property type="molecule type" value="Genomic_DNA"/>
</dbReference>
<name>A0ACD1GKB3_9EURO</name>
<protein>
    <submittedName>
        <fullName evidence="1">Uncharacterized protein</fullName>
    </submittedName>
</protein>
<organism evidence="1 2">
    <name type="scientific">Aspergillus brunneoviolaceus CBS 621.78</name>
    <dbReference type="NCBI Taxonomy" id="1450534"/>
    <lineage>
        <taxon>Eukaryota</taxon>
        <taxon>Fungi</taxon>
        <taxon>Dikarya</taxon>
        <taxon>Ascomycota</taxon>
        <taxon>Pezizomycotina</taxon>
        <taxon>Eurotiomycetes</taxon>
        <taxon>Eurotiomycetidae</taxon>
        <taxon>Eurotiales</taxon>
        <taxon>Aspergillaceae</taxon>
        <taxon>Aspergillus</taxon>
        <taxon>Aspergillus subgen. Circumdati</taxon>
    </lineage>
</organism>